<comment type="catalytic activity">
    <reaction evidence="6">
        <text>pyridoxamine 5'-phosphate + O2 + H2O = pyridoxal 5'-phosphate + H2O2 + NH4(+)</text>
        <dbReference type="Rhea" id="RHEA:15817"/>
        <dbReference type="ChEBI" id="CHEBI:15377"/>
        <dbReference type="ChEBI" id="CHEBI:15379"/>
        <dbReference type="ChEBI" id="CHEBI:16240"/>
        <dbReference type="ChEBI" id="CHEBI:28938"/>
        <dbReference type="ChEBI" id="CHEBI:58451"/>
        <dbReference type="ChEBI" id="CHEBI:597326"/>
        <dbReference type="EC" id="1.4.3.5"/>
    </reaction>
</comment>
<feature type="binding site" evidence="6">
    <location>
        <position position="113"/>
    </location>
    <ligand>
        <name>substrate</name>
    </ligand>
</feature>
<keyword evidence="4 6" id="KW-0560">Oxidoreductase</keyword>
<feature type="binding site" evidence="6">
    <location>
        <position position="87"/>
    </location>
    <ligand>
        <name>FMN</name>
        <dbReference type="ChEBI" id="CHEBI:58210"/>
    </ligand>
</feature>
<reference evidence="10" key="1">
    <citation type="journal article" date="2019" name="Int. J. Syst. Evol. Microbiol.">
        <title>The Global Catalogue of Microorganisms (GCM) 10K type strain sequencing project: providing services to taxonomists for standard genome sequencing and annotation.</title>
        <authorList>
            <consortium name="The Broad Institute Genomics Platform"/>
            <consortium name="The Broad Institute Genome Sequencing Center for Infectious Disease"/>
            <person name="Wu L."/>
            <person name="Ma J."/>
        </authorList>
    </citation>
    <scope>NUCLEOTIDE SEQUENCE [LARGE SCALE GENOMIC DNA]</scope>
    <source>
        <strain evidence="10">JCM 17843</strain>
    </source>
</reference>
<comment type="similarity">
    <text evidence="1 6">Belongs to the pyridoxamine 5'-phosphate oxidase family.</text>
</comment>
<evidence type="ECO:0000256" key="3">
    <source>
        <dbReference type="ARBA" id="ARBA00022643"/>
    </source>
</evidence>
<evidence type="ECO:0000313" key="9">
    <source>
        <dbReference type="EMBL" id="GGO09054.1"/>
    </source>
</evidence>
<gene>
    <name evidence="6 9" type="primary">pdxH</name>
    <name evidence="9" type="ORF">GCM10007972_10180</name>
</gene>
<proteinExistence type="inferred from homology"/>
<comment type="function">
    <text evidence="6">Catalyzes the oxidation of either pyridoxine 5'-phosphate (PNP) or pyridoxamine 5'-phosphate (PMP) into pyridoxal 5'-phosphate (PLP).</text>
</comment>
<feature type="domain" description="Pyridoxine 5'-phosphate oxidase dimerisation C-terminal" evidence="8">
    <location>
        <begin position="155"/>
        <end position="196"/>
    </location>
</feature>
<organism evidence="9 10">
    <name type="scientific">Iodidimonas muriae</name>
    <dbReference type="NCBI Taxonomy" id="261467"/>
    <lineage>
        <taxon>Bacteria</taxon>
        <taxon>Pseudomonadati</taxon>
        <taxon>Pseudomonadota</taxon>
        <taxon>Alphaproteobacteria</taxon>
        <taxon>Iodidimonadales</taxon>
        <taxon>Iodidimonadaceae</taxon>
        <taxon>Iodidimonas</taxon>
    </lineage>
</organism>
<evidence type="ECO:0000256" key="6">
    <source>
        <dbReference type="HAMAP-Rule" id="MF_01629"/>
    </source>
</evidence>
<dbReference type="Proteomes" id="UP000602381">
    <property type="component" value="Unassembled WGS sequence"/>
</dbReference>
<dbReference type="Pfam" id="PF10590">
    <property type="entry name" value="PNP_phzG_C"/>
    <property type="match status" value="1"/>
</dbReference>
<protein>
    <recommendedName>
        <fullName evidence="6">Pyridoxine/pyridoxamine 5'-phosphate oxidase</fullName>
        <ecNumber evidence="6">1.4.3.5</ecNumber>
    </recommendedName>
    <alternativeName>
        <fullName evidence="6">PNP/PMP oxidase</fullName>
        <shortName evidence="6">PNPOx</shortName>
    </alternativeName>
    <alternativeName>
        <fullName evidence="6">Pyridoxal 5'-phosphate synthase</fullName>
    </alternativeName>
</protein>
<dbReference type="NCBIfam" id="TIGR00558">
    <property type="entry name" value="pdxH"/>
    <property type="match status" value="1"/>
</dbReference>
<dbReference type="InterPro" id="IPR019576">
    <property type="entry name" value="Pyridoxamine_oxidase_dimer_C"/>
</dbReference>
<accession>A0ABQ2LBA0</accession>
<feature type="binding site" evidence="6">
    <location>
        <position position="109"/>
    </location>
    <ligand>
        <name>substrate</name>
    </ligand>
</feature>
<feature type="binding site" evidence="6">
    <location>
        <begin position="58"/>
        <end position="59"/>
    </location>
    <ligand>
        <name>FMN</name>
        <dbReference type="ChEBI" id="CHEBI:58210"/>
    </ligand>
</feature>
<dbReference type="Gene3D" id="2.30.110.10">
    <property type="entry name" value="Electron Transport, Fmn-binding Protein, Chain A"/>
    <property type="match status" value="1"/>
</dbReference>
<keyword evidence="5 6" id="KW-0664">Pyridoxine biosynthesis</keyword>
<dbReference type="InterPro" id="IPR012349">
    <property type="entry name" value="Split_barrel_FMN-bd"/>
</dbReference>
<feature type="binding site" evidence="6">
    <location>
        <begin position="43"/>
        <end position="48"/>
    </location>
    <ligand>
        <name>FMN</name>
        <dbReference type="ChEBI" id="CHEBI:58210"/>
    </ligand>
</feature>
<keyword evidence="3 6" id="KW-0288">FMN</keyword>
<dbReference type="InterPro" id="IPR011576">
    <property type="entry name" value="Pyridox_Oxase_N"/>
</dbReference>
<dbReference type="HAMAP" id="MF_01629">
    <property type="entry name" value="PdxH"/>
    <property type="match status" value="1"/>
</dbReference>
<evidence type="ECO:0000256" key="1">
    <source>
        <dbReference type="ARBA" id="ARBA00007301"/>
    </source>
</evidence>
<dbReference type="PANTHER" id="PTHR10851:SF0">
    <property type="entry name" value="PYRIDOXINE-5'-PHOSPHATE OXIDASE"/>
    <property type="match status" value="1"/>
</dbReference>
<dbReference type="PANTHER" id="PTHR10851">
    <property type="entry name" value="PYRIDOXINE-5-PHOSPHATE OXIDASE"/>
    <property type="match status" value="1"/>
</dbReference>
<comment type="cofactor">
    <cofactor evidence="6">
        <name>FMN</name>
        <dbReference type="ChEBI" id="CHEBI:58210"/>
    </cofactor>
    <text evidence="6">Binds 1 FMN per subunit.</text>
</comment>
<comment type="pathway">
    <text evidence="6">Cofactor metabolism; pyridoxal 5'-phosphate salvage; pyridoxal 5'-phosphate from pyridoxamine 5'-phosphate: step 1/1.</text>
</comment>
<feature type="binding site" evidence="6">
    <location>
        <position position="178"/>
    </location>
    <ligand>
        <name>FMN</name>
        <dbReference type="ChEBI" id="CHEBI:58210"/>
    </ligand>
</feature>
<comment type="pathway">
    <text evidence="6">Cofactor metabolism; pyridoxal 5'-phosphate salvage; pyridoxal 5'-phosphate from pyridoxine 5'-phosphate: step 1/1.</text>
</comment>
<keyword evidence="10" id="KW-1185">Reference proteome</keyword>
<comment type="caution">
    <text evidence="6">Lacks conserved residue(s) required for the propagation of feature annotation.</text>
</comment>
<dbReference type="EMBL" id="BMOV01000003">
    <property type="protein sequence ID" value="GGO09054.1"/>
    <property type="molecule type" value="Genomic_DNA"/>
</dbReference>
<keyword evidence="2 6" id="KW-0285">Flavoprotein</keyword>
<evidence type="ECO:0000256" key="2">
    <source>
        <dbReference type="ARBA" id="ARBA00022630"/>
    </source>
</evidence>
<evidence type="ECO:0000313" key="10">
    <source>
        <dbReference type="Proteomes" id="UP000602381"/>
    </source>
</evidence>
<dbReference type="Pfam" id="PF01243">
    <property type="entry name" value="PNPOx_N"/>
    <property type="match status" value="1"/>
</dbReference>
<comment type="caution">
    <text evidence="9">The sequence shown here is derived from an EMBL/GenBank/DDBJ whole genome shotgun (WGS) entry which is preliminary data.</text>
</comment>
<evidence type="ECO:0000259" key="8">
    <source>
        <dbReference type="Pfam" id="PF10590"/>
    </source>
</evidence>
<feature type="binding site" evidence="6">
    <location>
        <position position="65"/>
    </location>
    <ligand>
        <name>FMN</name>
        <dbReference type="ChEBI" id="CHEBI:58210"/>
    </ligand>
</feature>
<comment type="catalytic activity">
    <reaction evidence="6">
        <text>pyridoxine 5'-phosphate + O2 = pyridoxal 5'-phosphate + H2O2</text>
        <dbReference type="Rhea" id="RHEA:15149"/>
        <dbReference type="ChEBI" id="CHEBI:15379"/>
        <dbReference type="ChEBI" id="CHEBI:16240"/>
        <dbReference type="ChEBI" id="CHEBI:58589"/>
        <dbReference type="ChEBI" id="CHEBI:597326"/>
        <dbReference type="EC" id="1.4.3.5"/>
    </reaction>
</comment>
<dbReference type="PIRSF" id="PIRSF000190">
    <property type="entry name" value="Pyd_amn-ph_oxd"/>
    <property type="match status" value="1"/>
</dbReference>
<name>A0ABQ2LBA0_9PROT</name>
<feature type="domain" description="Pyridoxamine 5'-phosphate oxidase N-terminal" evidence="7">
    <location>
        <begin position="16"/>
        <end position="142"/>
    </location>
</feature>
<evidence type="ECO:0000256" key="4">
    <source>
        <dbReference type="ARBA" id="ARBA00023002"/>
    </source>
</evidence>
<feature type="binding site" evidence="6">
    <location>
        <position position="168"/>
    </location>
    <ligand>
        <name>FMN</name>
        <dbReference type="ChEBI" id="CHEBI:58210"/>
    </ligand>
</feature>
<comment type="subunit">
    <text evidence="6">Homodimer.</text>
</comment>
<dbReference type="SUPFAM" id="SSF50475">
    <property type="entry name" value="FMN-binding split barrel"/>
    <property type="match status" value="1"/>
</dbReference>
<feature type="binding site" evidence="6">
    <location>
        <begin position="174"/>
        <end position="176"/>
    </location>
    <ligand>
        <name>substrate</name>
    </ligand>
</feature>
<evidence type="ECO:0000256" key="5">
    <source>
        <dbReference type="ARBA" id="ARBA00023096"/>
    </source>
</evidence>
<sequence length="196" mass="22426">MVSNPDPFEQFGLWFDKAHKTEPDNPNAMTLATADQKGCPSARTVLLKEWGADGFVFYTNLHSRKGQELAQNPHVALLFYWKSLARQIRIEGRAEQVPDARADRYFKSRPRESQIGAWASAQSQVMPGGRGEFEQAIQQIEARFKDMEVPRPPHWSGMLVRPNAFEFWEEGAFRLHHRTVWAADGAGGWTRKILYP</sequence>
<dbReference type="InterPro" id="IPR000659">
    <property type="entry name" value="Pyridox_Oxase"/>
</dbReference>
<dbReference type="NCBIfam" id="NF004231">
    <property type="entry name" value="PRK05679.1"/>
    <property type="match status" value="1"/>
</dbReference>
<evidence type="ECO:0000259" key="7">
    <source>
        <dbReference type="Pfam" id="PF01243"/>
    </source>
</evidence>
<feature type="binding site" evidence="6">
    <location>
        <position position="64"/>
    </location>
    <ligand>
        <name>FMN</name>
        <dbReference type="ChEBI" id="CHEBI:58210"/>
    </ligand>
</feature>
<feature type="binding site" evidence="6">
    <location>
        <position position="48"/>
    </location>
    <ligand>
        <name>substrate</name>
    </ligand>
</feature>
<feature type="binding site" evidence="6">
    <location>
        <position position="105"/>
    </location>
    <ligand>
        <name>substrate</name>
    </ligand>
</feature>
<dbReference type="EC" id="1.4.3.5" evidence="6"/>